<dbReference type="AlphaFoldDB" id="A0A0V1M4R5"/>
<feature type="chain" id="PRO_5007438734" description="Secreted protein" evidence="2">
    <location>
        <begin position="20"/>
        <end position="76"/>
    </location>
</feature>
<proteinExistence type="predicted"/>
<evidence type="ECO:0000313" key="5">
    <source>
        <dbReference type="Proteomes" id="UP000054843"/>
    </source>
</evidence>
<dbReference type="EMBL" id="JYDO01000236">
    <property type="protein sequence ID" value="KRZ66547.1"/>
    <property type="molecule type" value="Genomic_DNA"/>
</dbReference>
<organism evidence="4 5">
    <name type="scientific">Trichinella papuae</name>
    <dbReference type="NCBI Taxonomy" id="268474"/>
    <lineage>
        <taxon>Eukaryota</taxon>
        <taxon>Metazoa</taxon>
        <taxon>Ecdysozoa</taxon>
        <taxon>Nematoda</taxon>
        <taxon>Enoplea</taxon>
        <taxon>Dorylaimia</taxon>
        <taxon>Trichinellida</taxon>
        <taxon>Trichinellidae</taxon>
        <taxon>Trichinella</taxon>
    </lineage>
</organism>
<feature type="region of interest" description="Disordered" evidence="1">
    <location>
        <begin position="55"/>
        <end position="76"/>
    </location>
</feature>
<keyword evidence="5" id="KW-1185">Reference proteome</keyword>
<evidence type="ECO:0000256" key="2">
    <source>
        <dbReference type="SAM" id="SignalP"/>
    </source>
</evidence>
<dbReference type="EMBL" id="JYDO01000236">
    <property type="protein sequence ID" value="KRZ66549.1"/>
    <property type="molecule type" value="Genomic_DNA"/>
</dbReference>
<sequence>MMWDFSWILLAMHRLLCHSLLKIQTGFYFTTSDSTGNSAICNPLLDSNGYDHESNQKEIKVDRKKSLNCDPAEGNT</sequence>
<evidence type="ECO:0000313" key="4">
    <source>
        <dbReference type="EMBL" id="KRZ66549.1"/>
    </source>
</evidence>
<comment type="caution">
    <text evidence="4">The sequence shown here is derived from an EMBL/GenBank/DDBJ whole genome shotgun (WGS) entry which is preliminary data.</text>
</comment>
<gene>
    <name evidence="3" type="ORF">T10_12080</name>
    <name evidence="4" type="ORF">T10_7282</name>
</gene>
<dbReference type="Proteomes" id="UP000054843">
    <property type="component" value="Unassembled WGS sequence"/>
</dbReference>
<feature type="signal peptide" evidence="2">
    <location>
        <begin position="1"/>
        <end position="19"/>
    </location>
</feature>
<reference evidence="4 5" key="1">
    <citation type="submission" date="2015-01" db="EMBL/GenBank/DDBJ databases">
        <title>Evolution of Trichinella species and genotypes.</title>
        <authorList>
            <person name="Korhonen P.K."/>
            <person name="Edoardo P."/>
            <person name="Giuseppe L.R."/>
            <person name="Gasser R.B."/>
        </authorList>
    </citation>
    <scope>NUCLEOTIDE SEQUENCE [LARGE SCALE GENOMIC DNA]</scope>
    <source>
        <strain evidence="4">ISS1980</strain>
    </source>
</reference>
<feature type="compositionally biased region" description="Basic and acidic residues" evidence="1">
    <location>
        <begin position="55"/>
        <end position="67"/>
    </location>
</feature>
<evidence type="ECO:0000256" key="1">
    <source>
        <dbReference type="SAM" id="MobiDB-lite"/>
    </source>
</evidence>
<evidence type="ECO:0008006" key="6">
    <source>
        <dbReference type="Google" id="ProtNLM"/>
    </source>
</evidence>
<accession>A0A0V1M4R5</accession>
<keyword evidence="2" id="KW-0732">Signal</keyword>
<evidence type="ECO:0000313" key="3">
    <source>
        <dbReference type="EMBL" id="KRZ66547.1"/>
    </source>
</evidence>
<name>A0A0V1M4R5_9BILA</name>
<protein>
    <recommendedName>
        <fullName evidence="6">Secreted protein</fullName>
    </recommendedName>
</protein>